<dbReference type="Proteomes" id="UP000276133">
    <property type="component" value="Unassembled WGS sequence"/>
</dbReference>
<feature type="region of interest" description="Disordered" evidence="1">
    <location>
        <begin position="31"/>
        <end position="60"/>
    </location>
</feature>
<comment type="caution">
    <text evidence="2">The sequence shown here is derived from an EMBL/GenBank/DDBJ whole genome shotgun (WGS) entry which is preliminary data.</text>
</comment>
<evidence type="ECO:0000256" key="1">
    <source>
        <dbReference type="SAM" id="MobiDB-lite"/>
    </source>
</evidence>
<name>A0A3M7RGB2_BRAPC</name>
<reference evidence="2 3" key="1">
    <citation type="journal article" date="2018" name="Sci. Rep.">
        <title>Genomic signatures of local adaptation to the degree of environmental predictability in rotifers.</title>
        <authorList>
            <person name="Franch-Gras L."/>
            <person name="Hahn C."/>
            <person name="Garcia-Roger E.M."/>
            <person name="Carmona M.J."/>
            <person name="Serra M."/>
            <person name="Gomez A."/>
        </authorList>
    </citation>
    <scope>NUCLEOTIDE SEQUENCE [LARGE SCALE GENOMIC DNA]</scope>
    <source>
        <strain evidence="2">HYR1</strain>
    </source>
</reference>
<proteinExistence type="predicted"/>
<organism evidence="2 3">
    <name type="scientific">Brachionus plicatilis</name>
    <name type="common">Marine rotifer</name>
    <name type="synonym">Brachionus muelleri</name>
    <dbReference type="NCBI Taxonomy" id="10195"/>
    <lineage>
        <taxon>Eukaryota</taxon>
        <taxon>Metazoa</taxon>
        <taxon>Spiralia</taxon>
        <taxon>Gnathifera</taxon>
        <taxon>Rotifera</taxon>
        <taxon>Eurotatoria</taxon>
        <taxon>Monogononta</taxon>
        <taxon>Pseudotrocha</taxon>
        <taxon>Ploima</taxon>
        <taxon>Brachionidae</taxon>
        <taxon>Brachionus</taxon>
    </lineage>
</organism>
<evidence type="ECO:0000313" key="2">
    <source>
        <dbReference type="EMBL" id="RNA22606.1"/>
    </source>
</evidence>
<gene>
    <name evidence="2" type="ORF">BpHYR1_005046</name>
</gene>
<accession>A0A3M7RGB2</accession>
<protein>
    <submittedName>
        <fullName evidence="2">Uncharacterized protein</fullName>
    </submittedName>
</protein>
<sequence>MVNWSKGVIVRLRLISVQNLKDAISDVNSNKLSRNKKRPKKLKMELEEEEDDHESLLKAN</sequence>
<keyword evidence="3" id="KW-1185">Reference proteome</keyword>
<dbReference type="EMBL" id="REGN01003426">
    <property type="protein sequence ID" value="RNA22606.1"/>
    <property type="molecule type" value="Genomic_DNA"/>
</dbReference>
<dbReference type="AlphaFoldDB" id="A0A3M7RGB2"/>
<evidence type="ECO:0000313" key="3">
    <source>
        <dbReference type="Proteomes" id="UP000276133"/>
    </source>
</evidence>